<keyword evidence="2" id="KW-0963">Cytoplasm</keyword>
<name>A0A852W1P0_PSEA5</name>
<dbReference type="Gene3D" id="3.90.226.10">
    <property type="entry name" value="2-enoyl-CoA Hydratase, Chain A, domain 1"/>
    <property type="match status" value="1"/>
</dbReference>
<comment type="similarity">
    <text evidence="1 6">Belongs to the peptidase S14 family.</text>
</comment>
<gene>
    <name evidence="7" type="ORF">HDA37_002575</name>
</gene>
<evidence type="ECO:0000256" key="1">
    <source>
        <dbReference type="ARBA" id="ARBA00007039"/>
    </source>
</evidence>
<evidence type="ECO:0000256" key="4">
    <source>
        <dbReference type="ARBA" id="ARBA00022801"/>
    </source>
</evidence>
<comment type="caution">
    <text evidence="7">The sequence shown here is derived from an EMBL/GenBank/DDBJ whole genome shotgun (WGS) entry which is preliminary data.</text>
</comment>
<dbReference type="PANTHER" id="PTHR10381">
    <property type="entry name" value="ATP-DEPENDENT CLP PROTEASE PROTEOLYTIC SUBUNIT"/>
    <property type="match status" value="1"/>
</dbReference>
<reference evidence="7 8" key="1">
    <citation type="submission" date="2020-07" db="EMBL/GenBank/DDBJ databases">
        <title>Sequencing the genomes of 1000 actinobacteria strains.</title>
        <authorList>
            <person name="Klenk H.-P."/>
        </authorList>
    </citation>
    <scope>NUCLEOTIDE SEQUENCE [LARGE SCALE GENOMIC DNA]</scope>
    <source>
        <strain evidence="7 8">DSM 44749</strain>
    </source>
</reference>
<evidence type="ECO:0000256" key="2">
    <source>
        <dbReference type="ARBA" id="ARBA00022490"/>
    </source>
</evidence>
<dbReference type="GO" id="GO:0051117">
    <property type="term" value="F:ATPase binding"/>
    <property type="evidence" value="ECO:0007669"/>
    <property type="project" value="TreeGrafter"/>
</dbReference>
<dbReference type="AlphaFoldDB" id="A0A852W1P0"/>
<dbReference type="PANTHER" id="PTHR10381:SF70">
    <property type="entry name" value="ATP-DEPENDENT CLP PROTEASE PROTEOLYTIC SUBUNIT"/>
    <property type="match status" value="1"/>
</dbReference>
<evidence type="ECO:0000313" key="8">
    <source>
        <dbReference type="Proteomes" id="UP000549695"/>
    </source>
</evidence>
<dbReference type="EMBL" id="JACCCZ010000001">
    <property type="protein sequence ID" value="NYG02290.1"/>
    <property type="molecule type" value="Genomic_DNA"/>
</dbReference>
<dbReference type="GeneID" id="98052331"/>
<sequence>MPVLSTPSDPADRLLGERIVLLARELDDDVAAETCARLLLLAAEDARRDITLHVLAPGGSPVAAMAVHDTIRTLGVDVATVAVGSLAGPVPFLVASGTPGKRLARAHAAFLPTADGPVRGSHPGDVRVRADHLAGRRREIESLTAAYCGAPLPDDARDRWLSAAEAVTFGIVDGLSEPRTETDS</sequence>
<dbReference type="RefSeq" id="WP_179761216.1">
    <property type="nucleotide sequence ID" value="NZ_BAAAJZ010000001.1"/>
</dbReference>
<evidence type="ECO:0000256" key="5">
    <source>
        <dbReference type="ARBA" id="ARBA00022825"/>
    </source>
</evidence>
<proteinExistence type="inferred from homology"/>
<dbReference type="CDD" id="cd07017">
    <property type="entry name" value="S14_ClpP_2"/>
    <property type="match status" value="1"/>
</dbReference>
<dbReference type="InterPro" id="IPR023562">
    <property type="entry name" value="ClpP/TepA"/>
</dbReference>
<keyword evidence="8" id="KW-1185">Reference proteome</keyword>
<evidence type="ECO:0000313" key="7">
    <source>
        <dbReference type="EMBL" id="NYG02290.1"/>
    </source>
</evidence>
<evidence type="ECO:0000256" key="6">
    <source>
        <dbReference type="RuleBase" id="RU003567"/>
    </source>
</evidence>
<evidence type="ECO:0000256" key="3">
    <source>
        <dbReference type="ARBA" id="ARBA00022670"/>
    </source>
</evidence>
<dbReference type="SUPFAM" id="SSF52096">
    <property type="entry name" value="ClpP/crotonase"/>
    <property type="match status" value="1"/>
</dbReference>
<protein>
    <recommendedName>
        <fullName evidence="6">ATP-dependent Clp protease proteolytic subunit</fullName>
    </recommendedName>
</protein>
<dbReference type="PRINTS" id="PR00127">
    <property type="entry name" value="CLPPROTEASEP"/>
</dbReference>
<accession>A0A852W1P0</accession>
<keyword evidence="4 7" id="KW-0378">Hydrolase</keyword>
<dbReference type="Pfam" id="PF00574">
    <property type="entry name" value="CLP_protease"/>
    <property type="match status" value="1"/>
</dbReference>
<dbReference type="GO" id="GO:0006515">
    <property type="term" value="P:protein quality control for misfolded or incompletely synthesized proteins"/>
    <property type="evidence" value="ECO:0007669"/>
    <property type="project" value="TreeGrafter"/>
</dbReference>
<dbReference type="InterPro" id="IPR001907">
    <property type="entry name" value="ClpP"/>
</dbReference>
<keyword evidence="3 7" id="KW-0645">Protease</keyword>
<organism evidence="7 8">
    <name type="scientific">Pseudonocardia alni</name>
    <name type="common">Amycolata alni</name>
    <dbReference type="NCBI Taxonomy" id="33907"/>
    <lineage>
        <taxon>Bacteria</taxon>
        <taxon>Bacillati</taxon>
        <taxon>Actinomycetota</taxon>
        <taxon>Actinomycetes</taxon>
        <taxon>Pseudonocardiales</taxon>
        <taxon>Pseudonocardiaceae</taxon>
        <taxon>Pseudonocardia</taxon>
    </lineage>
</organism>
<keyword evidence="5" id="KW-0720">Serine protease</keyword>
<dbReference type="Proteomes" id="UP000549695">
    <property type="component" value="Unassembled WGS sequence"/>
</dbReference>
<dbReference type="GO" id="GO:0004176">
    <property type="term" value="F:ATP-dependent peptidase activity"/>
    <property type="evidence" value="ECO:0007669"/>
    <property type="project" value="InterPro"/>
</dbReference>
<dbReference type="GO" id="GO:0009368">
    <property type="term" value="C:endopeptidase Clp complex"/>
    <property type="evidence" value="ECO:0007669"/>
    <property type="project" value="TreeGrafter"/>
</dbReference>
<dbReference type="InterPro" id="IPR029045">
    <property type="entry name" value="ClpP/crotonase-like_dom_sf"/>
</dbReference>
<dbReference type="GO" id="GO:0004252">
    <property type="term" value="F:serine-type endopeptidase activity"/>
    <property type="evidence" value="ECO:0007669"/>
    <property type="project" value="InterPro"/>
</dbReference>